<dbReference type="EMBL" id="MHOT01000026">
    <property type="protein sequence ID" value="OGZ67953.1"/>
    <property type="molecule type" value="Genomic_DNA"/>
</dbReference>
<protein>
    <submittedName>
        <fullName evidence="1">Uncharacterized protein</fullName>
    </submittedName>
</protein>
<name>A0A1G2HZN3_9BACT</name>
<dbReference type="AlphaFoldDB" id="A0A1G2HZN3"/>
<comment type="caution">
    <text evidence="1">The sequence shown here is derived from an EMBL/GenBank/DDBJ whole genome shotgun (WGS) entry which is preliminary data.</text>
</comment>
<gene>
    <name evidence="1" type="ORF">A3D44_01545</name>
</gene>
<dbReference type="Proteomes" id="UP000178820">
    <property type="component" value="Unassembled WGS sequence"/>
</dbReference>
<organism evidence="1 2">
    <name type="scientific">Candidatus Staskawiczbacteria bacterium RIFCSPHIGHO2_02_FULL_42_22</name>
    <dbReference type="NCBI Taxonomy" id="1802207"/>
    <lineage>
        <taxon>Bacteria</taxon>
        <taxon>Candidatus Staskawicziibacteriota</taxon>
    </lineage>
</organism>
<sequence length="60" mass="6646">MRISFGKNVKEFRAAQEGRSSPFGGLFADNFSAKLGKNVLVVGKLRLKIFPNLAAKFCRN</sequence>
<evidence type="ECO:0000313" key="2">
    <source>
        <dbReference type="Proteomes" id="UP000178820"/>
    </source>
</evidence>
<evidence type="ECO:0000313" key="1">
    <source>
        <dbReference type="EMBL" id="OGZ67953.1"/>
    </source>
</evidence>
<reference evidence="1 2" key="1">
    <citation type="journal article" date="2016" name="Nat. Commun.">
        <title>Thousands of microbial genomes shed light on interconnected biogeochemical processes in an aquifer system.</title>
        <authorList>
            <person name="Anantharaman K."/>
            <person name="Brown C.T."/>
            <person name="Hug L.A."/>
            <person name="Sharon I."/>
            <person name="Castelle C.J."/>
            <person name="Probst A.J."/>
            <person name="Thomas B.C."/>
            <person name="Singh A."/>
            <person name="Wilkins M.J."/>
            <person name="Karaoz U."/>
            <person name="Brodie E.L."/>
            <person name="Williams K.H."/>
            <person name="Hubbard S.S."/>
            <person name="Banfield J.F."/>
        </authorList>
    </citation>
    <scope>NUCLEOTIDE SEQUENCE [LARGE SCALE GENOMIC DNA]</scope>
</reference>
<dbReference type="STRING" id="1802207.A3D44_01545"/>
<accession>A0A1G2HZN3</accession>
<proteinExistence type="predicted"/>